<evidence type="ECO:0000313" key="7">
    <source>
        <dbReference type="EMBL" id="ODV79951.1"/>
    </source>
</evidence>
<gene>
    <name evidence="7" type="ORF">CANTADRAFT_5633</name>
</gene>
<dbReference type="Gene3D" id="1.10.132.20">
    <property type="entry name" value="Ribosome-recycling factor"/>
    <property type="match status" value="1"/>
</dbReference>
<proteinExistence type="inferred from homology"/>
<keyword evidence="3" id="KW-0648">Protein biosynthesis</keyword>
<dbReference type="OrthoDB" id="407355at2759"/>
<dbReference type="SUPFAM" id="SSF55194">
    <property type="entry name" value="Ribosome recycling factor, RRF"/>
    <property type="match status" value="1"/>
</dbReference>
<dbReference type="InterPro" id="IPR036191">
    <property type="entry name" value="RRF_sf"/>
</dbReference>
<dbReference type="Proteomes" id="UP000094285">
    <property type="component" value="Unassembled WGS sequence"/>
</dbReference>
<dbReference type="GO" id="GO:0043023">
    <property type="term" value="F:ribosomal large subunit binding"/>
    <property type="evidence" value="ECO:0007669"/>
    <property type="project" value="TreeGrafter"/>
</dbReference>
<dbReference type="InterPro" id="IPR002661">
    <property type="entry name" value="Ribosome_recyc_fac"/>
</dbReference>
<reference evidence="8" key="1">
    <citation type="submission" date="2016-05" db="EMBL/GenBank/DDBJ databases">
        <title>Comparative genomics of biotechnologically important yeasts.</title>
        <authorList>
            <consortium name="DOE Joint Genome Institute"/>
            <person name="Riley R."/>
            <person name="Haridas S."/>
            <person name="Wolfe K.H."/>
            <person name="Lopes M.R."/>
            <person name="Hittinger C.T."/>
            <person name="Goker M."/>
            <person name="Salamov A."/>
            <person name="Wisecaver J."/>
            <person name="Long T.M."/>
            <person name="Aerts A.L."/>
            <person name="Barry K."/>
            <person name="Choi C."/>
            <person name="Clum A."/>
            <person name="Coughlan A.Y."/>
            <person name="Deshpande S."/>
            <person name="Douglass A.P."/>
            <person name="Hanson S.J."/>
            <person name="Klenk H.-P."/>
            <person name="Labutti K."/>
            <person name="Lapidus A."/>
            <person name="Lindquist E."/>
            <person name="Lipzen A."/>
            <person name="Meier-Kolthoff J.P."/>
            <person name="Ohm R.A."/>
            <person name="Otillar R.P."/>
            <person name="Pangilinan J."/>
            <person name="Peng Y."/>
            <person name="Rokas A."/>
            <person name="Rosa C.A."/>
            <person name="Scheuner C."/>
            <person name="Sibirny A.A."/>
            <person name="Slot J.C."/>
            <person name="Stielow J.B."/>
            <person name="Sun H."/>
            <person name="Kurtzman C.P."/>
            <person name="Blackwell M."/>
            <person name="Grigoriev I.V."/>
            <person name="Jeffries T.W."/>
        </authorList>
    </citation>
    <scope>NUCLEOTIDE SEQUENCE [LARGE SCALE GENOMIC DNA]</scope>
    <source>
        <strain evidence="8">NRRL Y-17324</strain>
    </source>
</reference>
<sequence>MIRSLRLCFARPLIASRLTPPTRAFSAAPILLKKKPKKAVAPQEEDVEEPSALIDFEDATAKFKQVLEKFTKTANESKLGKTNPRIFDKLTVNVNDEEVPFTSVAQTSIKGRNFIVTLFDPASSKHVINTILGSGLNMNAQVDPANKYTLKVPLPPVNTETKKESVKQLKEVFEKMKNGSSKGSLASIRADVKNKFSKQVKKQKSDAETKVLNDFEKLHKTYTEKLAEAFKAAETAILK</sequence>
<dbReference type="InterPro" id="IPR023584">
    <property type="entry name" value="Ribosome_recyc_fac_dom"/>
</dbReference>
<dbReference type="Pfam" id="PF01765">
    <property type="entry name" value="RRF"/>
    <property type="match status" value="1"/>
</dbReference>
<dbReference type="GeneID" id="30984712"/>
<dbReference type="PANTHER" id="PTHR20982:SF3">
    <property type="entry name" value="MITOCHONDRIAL RIBOSOME RECYCLING FACTOR PSEUDO 1"/>
    <property type="match status" value="1"/>
</dbReference>
<dbReference type="GO" id="GO:0005739">
    <property type="term" value="C:mitochondrion"/>
    <property type="evidence" value="ECO:0007669"/>
    <property type="project" value="EnsemblFungi"/>
</dbReference>
<name>A0A1E4SKC1_9ASCO</name>
<evidence type="ECO:0000256" key="3">
    <source>
        <dbReference type="ARBA" id="ARBA00022917"/>
    </source>
</evidence>
<evidence type="ECO:0000256" key="4">
    <source>
        <dbReference type="ARBA" id="ARBA00024909"/>
    </source>
</evidence>
<evidence type="ECO:0000256" key="5">
    <source>
        <dbReference type="ARBA" id="ARBA00033107"/>
    </source>
</evidence>
<dbReference type="PANTHER" id="PTHR20982">
    <property type="entry name" value="RIBOSOME RECYCLING FACTOR"/>
    <property type="match status" value="1"/>
</dbReference>
<keyword evidence="8" id="KW-1185">Reference proteome</keyword>
<dbReference type="Gene3D" id="3.30.1360.40">
    <property type="match status" value="1"/>
</dbReference>
<evidence type="ECO:0000256" key="1">
    <source>
        <dbReference type="ARBA" id="ARBA00005912"/>
    </source>
</evidence>
<dbReference type="EMBL" id="KV453911">
    <property type="protein sequence ID" value="ODV79951.1"/>
    <property type="molecule type" value="Genomic_DNA"/>
</dbReference>
<dbReference type="RefSeq" id="XP_020065073.1">
    <property type="nucleotide sequence ID" value="XM_020210576.1"/>
</dbReference>
<comment type="similarity">
    <text evidence="1">Belongs to the RRF family.</text>
</comment>
<evidence type="ECO:0000313" key="8">
    <source>
        <dbReference type="Proteomes" id="UP000094285"/>
    </source>
</evidence>
<dbReference type="AlphaFoldDB" id="A0A1E4SKC1"/>
<organism evidence="7 8">
    <name type="scientific">Suhomyces tanzawaensis NRRL Y-17324</name>
    <dbReference type="NCBI Taxonomy" id="984487"/>
    <lineage>
        <taxon>Eukaryota</taxon>
        <taxon>Fungi</taxon>
        <taxon>Dikarya</taxon>
        <taxon>Ascomycota</taxon>
        <taxon>Saccharomycotina</taxon>
        <taxon>Pichiomycetes</taxon>
        <taxon>Debaryomycetaceae</taxon>
        <taxon>Suhomyces</taxon>
    </lineage>
</organism>
<evidence type="ECO:0000256" key="2">
    <source>
        <dbReference type="ARBA" id="ARBA00020581"/>
    </source>
</evidence>
<protein>
    <recommendedName>
        <fullName evidence="2">Ribosome-recycling factor, mitochondrial</fullName>
    </recommendedName>
    <alternativeName>
        <fullName evidence="5">Ribosome-releasing factor, mitochondrial</fullName>
    </alternativeName>
</protein>
<accession>A0A1E4SKC1</accession>
<dbReference type="STRING" id="984487.A0A1E4SKC1"/>
<dbReference type="GO" id="GO:0032543">
    <property type="term" value="P:mitochondrial translation"/>
    <property type="evidence" value="ECO:0007669"/>
    <property type="project" value="EnsemblFungi"/>
</dbReference>
<evidence type="ECO:0000259" key="6">
    <source>
        <dbReference type="Pfam" id="PF01765"/>
    </source>
</evidence>
<feature type="domain" description="Ribosome recycling factor" evidence="6">
    <location>
        <begin position="72"/>
        <end position="238"/>
    </location>
</feature>
<comment type="function">
    <text evidence="4">Necessary for protein synthesis in mitochondria. Functions as a ribosome recycling factor in mitochondria.</text>
</comment>